<sequence length="53" mass="5692">MKLNYVKPAVLEHAPIAFETAVSSCNPPSVPVNAPGIGDICVNPDQTWEPYNP</sequence>
<dbReference type="EMBL" id="JBJURJ010000022">
    <property type="protein sequence ID" value="MFM9331816.1"/>
    <property type="molecule type" value="Genomic_DNA"/>
</dbReference>
<reference evidence="1" key="1">
    <citation type="submission" date="2024-12" db="EMBL/GenBank/DDBJ databases">
        <authorList>
            <person name="Wu N."/>
        </authorList>
    </citation>
    <scope>NUCLEOTIDE SEQUENCE</scope>
    <source>
        <strain evidence="1">P15</strain>
    </source>
</reference>
<organism evidence="1 2">
    <name type="scientific">Paenibacillus mesotrionivorans</name>
    <dbReference type="NCBI Taxonomy" id="3160968"/>
    <lineage>
        <taxon>Bacteria</taxon>
        <taxon>Bacillati</taxon>
        <taxon>Bacillota</taxon>
        <taxon>Bacilli</taxon>
        <taxon>Bacillales</taxon>
        <taxon>Paenibacillaceae</taxon>
        <taxon>Paenibacillus</taxon>
    </lineage>
</organism>
<keyword evidence="2" id="KW-1185">Reference proteome</keyword>
<name>A0ACC7P777_9BACL</name>
<evidence type="ECO:0000313" key="2">
    <source>
        <dbReference type="Proteomes" id="UP001631969"/>
    </source>
</evidence>
<protein>
    <submittedName>
        <fullName evidence="1">Uncharacterized protein</fullName>
    </submittedName>
</protein>
<comment type="caution">
    <text evidence="1">The sequence shown here is derived from an EMBL/GenBank/DDBJ whole genome shotgun (WGS) entry which is preliminary data.</text>
</comment>
<dbReference type="Proteomes" id="UP001631969">
    <property type="component" value="Unassembled WGS sequence"/>
</dbReference>
<evidence type="ECO:0000313" key="1">
    <source>
        <dbReference type="EMBL" id="MFM9331816.1"/>
    </source>
</evidence>
<accession>A0ACC7P777</accession>
<gene>
    <name evidence="1" type="ORF">ACI1P1_26305</name>
</gene>
<proteinExistence type="predicted"/>